<evidence type="ECO:0000313" key="1">
    <source>
        <dbReference type="EMBL" id="MBA2933634.1"/>
    </source>
</evidence>
<protein>
    <submittedName>
        <fullName evidence="1">Uncharacterized protein</fullName>
    </submittedName>
</protein>
<dbReference type="EMBL" id="JACEIB010000003">
    <property type="protein sequence ID" value="MBA2933634.1"/>
    <property type="molecule type" value="Genomic_DNA"/>
</dbReference>
<gene>
    <name evidence="1" type="ORF">HZF05_05935</name>
</gene>
<organism evidence="1 2">
    <name type="scientific">Sphingomonas chungangi</name>
    <dbReference type="NCBI Taxonomy" id="2683589"/>
    <lineage>
        <taxon>Bacteria</taxon>
        <taxon>Pseudomonadati</taxon>
        <taxon>Pseudomonadota</taxon>
        <taxon>Alphaproteobacteria</taxon>
        <taxon>Sphingomonadales</taxon>
        <taxon>Sphingomonadaceae</taxon>
        <taxon>Sphingomonas</taxon>
    </lineage>
</organism>
<proteinExistence type="predicted"/>
<accession>A0A838L377</accession>
<keyword evidence="2" id="KW-1185">Reference proteome</keyword>
<sequence length="147" mass="16642">MMQDLGKEQVSLGLHRAERQRRRPDADVTYDQTVAAIDPGLPYAVAQPDAKRARHFAFAGRLRLVSIGRPGRAYLRDTIRHELVYFGQVVAHQSIDFIATAIEDIVKIEGVFDRDEIEPGIRIQCIGLHVRAFPQSILFFRLYRAGG</sequence>
<dbReference type="AlphaFoldDB" id="A0A838L377"/>
<name>A0A838L377_9SPHN</name>
<reference evidence="1 2" key="1">
    <citation type="submission" date="2020-07" db="EMBL/GenBank/DDBJ databases">
        <authorList>
            <person name="Sun Q."/>
        </authorList>
    </citation>
    <scope>NUCLEOTIDE SEQUENCE [LARGE SCALE GENOMIC DNA]</scope>
    <source>
        <strain evidence="1 2">CGMCC 1.13654</strain>
    </source>
</reference>
<evidence type="ECO:0000313" key="2">
    <source>
        <dbReference type="Proteomes" id="UP000570166"/>
    </source>
</evidence>
<dbReference type="Proteomes" id="UP000570166">
    <property type="component" value="Unassembled WGS sequence"/>
</dbReference>
<comment type="caution">
    <text evidence="1">The sequence shown here is derived from an EMBL/GenBank/DDBJ whole genome shotgun (WGS) entry which is preliminary data.</text>
</comment>